<feature type="transmembrane region" description="Helical" evidence="1">
    <location>
        <begin position="12"/>
        <end position="35"/>
    </location>
</feature>
<feature type="transmembrane region" description="Helical" evidence="1">
    <location>
        <begin position="71"/>
        <end position="88"/>
    </location>
</feature>
<comment type="caution">
    <text evidence="2">The sequence shown here is derived from an EMBL/GenBank/DDBJ whole genome shotgun (WGS) entry which is preliminary data.</text>
</comment>
<proteinExistence type="predicted"/>
<feature type="transmembrane region" description="Helical" evidence="1">
    <location>
        <begin position="94"/>
        <end position="111"/>
    </location>
</feature>
<dbReference type="STRING" id="229919.GCA_001050195_00286"/>
<keyword evidence="1" id="KW-0472">Membrane</keyword>
<organism evidence="2 3">
    <name type="scientific">Anaerolinea thermolimosa</name>
    <dbReference type="NCBI Taxonomy" id="229919"/>
    <lineage>
        <taxon>Bacteria</taxon>
        <taxon>Bacillati</taxon>
        <taxon>Chloroflexota</taxon>
        <taxon>Anaerolineae</taxon>
        <taxon>Anaerolineales</taxon>
        <taxon>Anaerolineaceae</taxon>
        <taxon>Anaerolinea</taxon>
    </lineage>
</organism>
<gene>
    <name evidence="2" type="ORF">DEQ80_11455</name>
</gene>
<evidence type="ECO:0000313" key="3">
    <source>
        <dbReference type="Proteomes" id="UP000264141"/>
    </source>
</evidence>
<feature type="transmembrane region" description="Helical" evidence="1">
    <location>
        <begin position="41"/>
        <end position="64"/>
    </location>
</feature>
<evidence type="ECO:0000256" key="1">
    <source>
        <dbReference type="SAM" id="Phobius"/>
    </source>
</evidence>
<dbReference type="AlphaFoldDB" id="A0A3D1JJP9"/>
<evidence type="ECO:0000313" key="2">
    <source>
        <dbReference type="EMBL" id="HCE18467.1"/>
    </source>
</evidence>
<keyword evidence="1" id="KW-1133">Transmembrane helix</keyword>
<reference evidence="2 3" key="1">
    <citation type="journal article" date="2018" name="Nat. Biotechnol.">
        <title>A standardized bacterial taxonomy based on genome phylogeny substantially revises the tree of life.</title>
        <authorList>
            <person name="Parks D.H."/>
            <person name="Chuvochina M."/>
            <person name="Waite D.W."/>
            <person name="Rinke C."/>
            <person name="Skarshewski A."/>
            <person name="Chaumeil P.A."/>
            <person name="Hugenholtz P."/>
        </authorList>
    </citation>
    <scope>NUCLEOTIDE SEQUENCE [LARGE SCALE GENOMIC DNA]</scope>
    <source>
        <strain evidence="2">UBA8781</strain>
    </source>
</reference>
<protein>
    <submittedName>
        <fullName evidence="2">Uncharacterized protein</fullName>
    </submittedName>
</protein>
<dbReference type="EMBL" id="DPBP01000042">
    <property type="protein sequence ID" value="HCE18467.1"/>
    <property type="molecule type" value="Genomic_DNA"/>
</dbReference>
<dbReference type="Proteomes" id="UP000264141">
    <property type="component" value="Unassembled WGS sequence"/>
</dbReference>
<name>A0A3D1JJP9_9CHLR</name>
<keyword evidence="1" id="KW-0812">Transmembrane</keyword>
<sequence>MKARPATIPLGLTLLVMDSLIWLILGVLIATGLHPSLPDPLWIRVAMVILSWMAAAALLAAYLGLTRHMRLAYPWAILSLAIASLTIIFDDFGLSDLIVLILHLMPLALLIKDHAWYAPRTEAVAR</sequence>
<accession>A0A3D1JJP9</accession>